<organism evidence="2 3">
    <name type="scientific">Flavobacterium gossypii</name>
    <dbReference type="NCBI Taxonomy" id="1646119"/>
    <lineage>
        <taxon>Bacteria</taxon>
        <taxon>Pseudomonadati</taxon>
        <taxon>Bacteroidota</taxon>
        <taxon>Flavobacteriia</taxon>
        <taxon>Flavobacteriales</taxon>
        <taxon>Flavobacteriaceae</taxon>
        <taxon>Flavobacterium</taxon>
    </lineage>
</organism>
<gene>
    <name evidence="2" type="ORF">GGR22_000721</name>
</gene>
<evidence type="ECO:0000313" key="2">
    <source>
        <dbReference type="EMBL" id="MBA9072595.1"/>
    </source>
</evidence>
<comment type="caution">
    <text evidence="2">The sequence shown here is derived from an EMBL/GenBank/DDBJ whole genome shotgun (WGS) entry which is preliminary data.</text>
</comment>
<name>A0ABR6DLP3_9FLAO</name>
<sequence length="118" mass="14067">MRTDRLRFSQKEKRIVIVLMLINSFALFVNYFGLSPKVDKDCGEAYIFTFTGREVVNYNYSYTALYDSDLFPNFWPFVDFTYPNYCAPFKGIFAYYDTSEFLVYTLLIFGIVIIRKIW</sequence>
<dbReference type="RefSeq" id="WP_182492599.1">
    <property type="nucleotide sequence ID" value="NZ_JACJIS010000001.1"/>
</dbReference>
<protein>
    <submittedName>
        <fullName evidence="2">Uncharacterized protein</fullName>
    </submittedName>
</protein>
<dbReference type="EMBL" id="JACJIS010000001">
    <property type="protein sequence ID" value="MBA9072595.1"/>
    <property type="molecule type" value="Genomic_DNA"/>
</dbReference>
<feature type="transmembrane region" description="Helical" evidence="1">
    <location>
        <begin position="15"/>
        <end position="34"/>
    </location>
</feature>
<evidence type="ECO:0000256" key="1">
    <source>
        <dbReference type="SAM" id="Phobius"/>
    </source>
</evidence>
<keyword evidence="1" id="KW-0812">Transmembrane</keyword>
<evidence type="ECO:0000313" key="3">
    <source>
        <dbReference type="Proteomes" id="UP000555003"/>
    </source>
</evidence>
<dbReference type="Proteomes" id="UP000555003">
    <property type="component" value="Unassembled WGS sequence"/>
</dbReference>
<keyword evidence="1" id="KW-1133">Transmembrane helix</keyword>
<accession>A0ABR6DLP3</accession>
<proteinExistence type="predicted"/>
<feature type="transmembrane region" description="Helical" evidence="1">
    <location>
        <begin position="93"/>
        <end position="114"/>
    </location>
</feature>
<reference evidence="2 3" key="1">
    <citation type="submission" date="2020-08" db="EMBL/GenBank/DDBJ databases">
        <title>Genomic Encyclopedia of Type Strains, Phase IV (KMG-IV): sequencing the most valuable type-strain genomes for metagenomic binning, comparative biology and taxonomic classification.</title>
        <authorList>
            <person name="Goeker M."/>
        </authorList>
    </citation>
    <scope>NUCLEOTIDE SEQUENCE [LARGE SCALE GENOMIC DNA]</scope>
    <source>
        <strain evidence="2 3">DSM 100397</strain>
    </source>
</reference>
<keyword evidence="3" id="KW-1185">Reference proteome</keyword>
<keyword evidence="1" id="KW-0472">Membrane</keyword>